<dbReference type="Gene3D" id="3.30.560.10">
    <property type="entry name" value="Glucose Oxidase, domain 3"/>
    <property type="match status" value="1"/>
</dbReference>
<comment type="caution">
    <text evidence="4">The sequence shown here is derived from an EMBL/GenBank/DDBJ whole genome shotgun (WGS) entry which is preliminary data.</text>
</comment>
<protein>
    <recommendedName>
        <fullName evidence="3">Glucose-methanol-choline oxidoreductase N-terminal domain-containing protein</fullName>
    </recommendedName>
</protein>
<name>A0ABR4CJF2_9HELO</name>
<evidence type="ECO:0000313" key="4">
    <source>
        <dbReference type="EMBL" id="KAL2070091.1"/>
    </source>
</evidence>
<evidence type="ECO:0000256" key="1">
    <source>
        <dbReference type="ARBA" id="ARBA00010790"/>
    </source>
</evidence>
<dbReference type="SUPFAM" id="SSF54373">
    <property type="entry name" value="FAD-linked reductases, C-terminal domain"/>
    <property type="match status" value="1"/>
</dbReference>
<accession>A0ABR4CJF2</accession>
<sequence>MVTHELPALCTIEDFLSHEYDFLIVGGGTAGLAVAARLSENPSINVGVLEAGPANINDPMILMPALYTKTIGDAKYDWNHYSVPQKYLTKQSPFHQSRGKGLGGSSAINYQMYVRGHASDYDDWEKLGIKGWSFKDLLPYFKKHEHFDDPSLSKVSSNIPLETKYDPSFHGSDGPIHTSFATWRLPVEREWNAASLMLGEKRGSPSDAWSGDHLGTFHSLSTIDRSGGEGEGTRSYAVTGYLLPNAARPNLRVLTEALVEKLVVSSEGVVSGVVFEHAGTSHTVSVKKEVVLSAGVFKSPQILELSGIGNSSILSAAGIETIVNNPRIGENLHDHPTTGFGYELALGENSLDALQDPAKVAAAMGEYIASKTGPLSSGGAAIGFVSYAAFASADEIARTKAMILDPKYTGHSPAVKEILAEAITSKGQANIQILILPASLDVREAHEQQKFLAPPAEMLGKQGVTVGACVARPLSVGRVHVSSSNPRQDPAIDPGYLSHPADVEILRKGLMVVEEIVATSPFKEKIERRFYPEGSLDLSDKQAAETFLRANLATQYHPLGTCGMGVEGVSAVDDRLRVHGCKGVRVVDASVIPLQVSGNIVATVYALAEKGADLIKADWGL</sequence>
<dbReference type="InterPro" id="IPR007867">
    <property type="entry name" value="GMC_OxRtase_C"/>
</dbReference>
<dbReference type="EMBL" id="JAZHXI010000007">
    <property type="protein sequence ID" value="KAL2070091.1"/>
    <property type="molecule type" value="Genomic_DNA"/>
</dbReference>
<dbReference type="InterPro" id="IPR012132">
    <property type="entry name" value="GMC_OxRdtase"/>
</dbReference>
<dbReference type="InterPro" id="IPR036188">
    <property type="entry name" value="FAD/NAD-bd_sf"/>
</dbReference>
<evidence type="ECO:0000313" key="5">
    <source>
        <dbReference type="Proteomes" id="UP001595075"/>
    </source>
</evidence>
<evidence type="ECO:0000259" key="3">
    <source>
        <dbReference type="PROSITE" id="PS00623"/>
    </source>
</evidence>
<organism evidence="4 5">
    <name type="scientific">Oculimacula yallundae</name>
    <dbReference type="NCBI Taxonomy" id="86028"/>
    <lineage>
        <taxon>Eukaryota</taxon>
        <taxon>Fungi</taxon>
        <taxon>Dikarya</taxon>
        <taxon>Ascomycota</taxon>
        <taxon>Pezizomycotina</taxon>
        <taxon>Leotiomycetes</taxon>
        <taxon>Helotiales</taxon>
        <taxon>Ploettnerulaceae</taxon>
        <taxon>Oculimacula</taxon>
    </lineage>
</organism>
<gene>
    <name evidence="4" type="ORF">VTL71DRAFT_14771</name>
</gene>
<dbReference type="Proteomes" id="UP001595075">
    <property type="component" value="Unassembled WGS sequence"/>
</dbReference>
<proteinExistence type="inferred from homology"/>
<dbReference type="Gene3D" id="3.50.50.60">
    <property type="entry name" value="FAD/NAD(P)-binding domain"/>
    <property type="match status" value="1"/>
</dbReference>
<dbReference type="PANTHER" id="PTHR11552:SF210">
    <property type="entry name" value="GLUCOSE-METHANOL-CHOLINE OXIDOREDUCTASE N-TERMINAL DOMAIN-CONTAINING PROTEIN-RELATED"/>
    <property type="match status" value="1"/>
</dbReference>
<reference evidence="4 5" key="1">
    <citation type="journal article" date="2024" name="Commun. Biol.">
        <title>Comparative genomic analysis of thermophilic fungi reveals convergent evolutionary adaptations and gene losses.</title>
        <authorList>
            <person name="Steindorff A.S."/>
            <person name="Aguilar-Pontes M.V."/>
            <person name="Robinson A.J."/>
            <person name="Andreopoulos B."/>
            <person name="LaButti K."/>
            <person name="Kuo A."/>
            <person name="Mondo S."/>
            <person name="Riley R."/>
            <person name="Otillar R."/>
            <person name="Haridas S."/>
            <person name="Lipzen A."/>
            <person name="Grimwood J."/>
            <person name="Schmutz J."/>
            <person name="Clum A."/>
            <person name="Reid I.D."/>
            <person name="Moisan M.C."/>
            <person name="Butler G."/>
            <person name="Nguyen T.T.M."/>
            <person name="Dewar K."/>
            <person name="Conant G."/>
            <person name="Drula E."/>
            <person name="Henrissat B."/>
            <person name="Hansel C."/>
            <person name="Singer S."/>
            <person name="Hutchinson M.I."/>
            <person name="de Vries R.P."/>
            <person name="Natvig D.O."/>
            <person name="Powell A.J."/>
            <person name="Tsang A."/>
            <person name="Grigoriev I.V."/>
        </authorList>
    </citation>
    <scope>NUCLEOTIDE SEQUENCE [LARGE SCALE GENOMIC DNA]</scope>
    <source>
        <strain evidence="4 5">CBS 494.80</strain>
    </source>
</reference>
<evidence type="ECO:0000256" key="2">
    <source>
        <dbReference type="RuleBase" id="RU003968"/>
    </source>
</evidence>
<keyword evidence="5" id="KW-1185">Reference proteome</keyword>
<dbReference type="SUPFAM" id="SSF51905">
    <property type="entry name" value="FAD/NAD(P)-binding domain"/>
    <property type="match status" value="1"/>
</dbReference>
<keyword evidence="2" id="KW-0285">Flavoprotein</keyword>
<dbReference type="InterPro" id="IPR000172">
    <property type="entry name" value="GMC_OxRdtase_N"/>
</dbReference>
<dbReference type="Pfam" id="PF00732">
    <property type="entry name" value="GMC_oxred_N"/>
    <property type="match status" value="1"/>
</dbReference>
<comment type="similarity">
    <text evidence="1 2">Belongs to the GMC oxidoreductase family.</text>
</comment>
<feature type="domain" description="Glucose-methanol-choline oxidoreductase N-terminal" evidence="3">
    <location>
        <begin position="99"/>
        <end position="122"/>
    </location>
</feature>
<dbReference type="PIRSF" id="PIRSF000137">
    <property type="entry name" value="Alcohol_oxidase"/>
    <property type="match status" value="1"/>
</dbReference>
<dbReference type="Pfam" id="PF05199">
    <property type="entry name" value="GMC_oxred_C"/>
    <property type="match status" value="1"/>
</dbReference>
<dbReference type="PROSITE" id="PS00623">
    <property type="entry name" value="GMC_OXRED_1"/>
    <property type="match status" value="1"/>
</dbReference>
<dbReference type="PANTHER" id="PTHR11552">
    <property type="entry name" value="GLUCOSE-METHANOL-CHOLINE GMC OXIDOREDUCTASE"/>
    <property type="match status" value="1"/>
</dbReference>
<keyword evidence="2" id="KW-0274">FAD</keyword>